<organism evidence="5 6">
    <name type="scientific">Adhaeribacter terreus</name>
    <dbReference type="NCBI Taxonomy" id="529703"/>
    <lineage>
        <taxon>Bacteria</taxon>
        <taxon>Pseudomonadati</taxon>
        <taxon>Bacteroidota</taxon>
        <taxon>Cytophagia</taxon>
        <taxon>Cytophagales</taxon>
        <taxon>Hymenobacteraceae</taxon>
        <taxon>Adhaeribacter</taxon>
    </lineage>
</organism>
<feature type="domain" description="J" evidence="4">
    <location>
        <begin position="2"/>
        <end position="74"/>
    </location>
</feature>
<dbReference type="PANTHER" id="PTHR14021">
    <property type="entry name" value="IRON-SULFUR CLUSTER CO-CHAPERONE PROTEIN HSCB"/>
    <property type="match status" value="1"/>
</dbReference>
<dbReference type="SUPFAM" id="SSF47144">
    <property type="entry name" value="HSC20 (HSCB), C-terminal oligomerisation domain"/>
    <property type="match status" value="1"/>
</dbReference>
<dbReference type="InterPro" id="IPR036386">
    <property type="entry name" value="HscB_C_sf"/>
</dbReference>
<dbReference type="InterPro" id="IPR036869">
    <property type="entry name" value="J_dom_sf"/>
</dbReference>
<dbReference type="Gene3D" id="1.20.1280.20">
    <property type="entry name" value="HscB, C-terminal domain"/>
    <property type="match status" value="1"/>
</dbReference>
<dbReference type="Gene3D" id="1.10.287.110">
    <property type="entry name" value="DnaJ domain"/>
    <property type="match status" value="1"/>
</dbReference>
<comment type="caution">
    <text evidence="5">The sequence shown here is derived from an EMBL/GenBank/DDBJ whole genome shotgun (WGS) entry which is preliminary data.</text>
</comment>
<sequence>MNYFEFYGIPESFFPDDKLVKAKFYENSRKYHPDFHATATPEKQREILELSTLNTNAYKTLSNFESRLAYMLEQHNLTGESTKNDLPPIFLMEVMELNEKLMELEFEFDPESVATLQAGFTEIWNALERKTKPVLEQYENLPETDKASALEQIKIYYLKRKYLLRIKETLATFANRF</sequence>
<comment type="similarity">
    <text evidence="1">Belongs to the HscB family.</text>
</comment>
<evidence type="ECO:0000313" key="5">
    <source>
        <dbReference type="EMBL" id="MFC5269572.1"/>
    </source>
</evidence>
<name>A0ABW0E6R8_9BACT</name>
<dbReference type="PANTHER" id="PTHR14021:SF15">
    <property type="entry name" value="IRON-SULFUR CLUSTER CO-CHAPERONE PROTEIN HSCB"/>
    <property type="match status" value="1"/>
</dbReference>
<keyword evidence="2" id="KW-0143">Chaperone</keyword>
<reference evidence="6" key="1">
    <citation type="journal article" date="2019" name="Int. J. Syst. Evol. Microbiol.">
        <title>The Global Catalogue of Microorganisms (GCM) 10K type strain sequencing project: providing services to taxonomists for standard genome sequencing and annotation.</title>
        <authorList>
            <consortium name="The Broad Institute Genomics Platform"/>
            <consortium name="The Broad Institute Genome Sequencing Center for Infectious Disease"/>
            <person name="Wu L."/>
            <person name="Ma J."/>
        </authorList>
    </citation>
    <scope>NUCLEOTIDE SEQUENCE [LARGE SCALE GENOMIC DNA]</scope>
    <source>
        <strain evidence="6">KACC 12602</strain>
    </source>
</reference>
<dbReference type="Proteomes" id="UP001596161">
    <property type="component" value="Unassembled WGS sequence"/>
</dbReference>
<dbReference type="PROSITE" id="PS50076">
    <property type="entry name" value="DNAJ_2"/>
    <property type="match status" value="1"/>
</dbReference>
<accession>A0ABW0E6R8</accession>
<dbReference type="InterPro" id="IPR001623">
    <property type="entry name" value="DnaJ_domain"/>
</dbReference>
<evidence type="ECO:0000256" key="3">
    <source>
        <dbReference type="ARBA" id="ARBA00025596"/>
    </source>
</evidence>
<dbReference type="EMBL" id="JBHSKT010000002">
    <property type="protein sequence ID" value="MFC5269572.1"/>
    <property type="molecule type" value="Genomic_DNA"/>
</dbReference>
<dbReference type="SUPFAM" id="SSF46565">
    <property type="entry name" value="Chaperone J-domain"/>
    <property type="match status" value="1"/>
</dbReference>
<comment type="function">
    <text evidence="3">Co-chaperone involved in the maturation of iron-sulfur cluster-containing proteins. Seems to help targeting proteins to be folded toward HscA.</text>
</comment>
<evidence type="ECO:0000256" key="2">
    <source>
        <dbReference type="ARBA" id="ARBA00023186"/>
    </source>
</evidence>
<protein>
    <submittedName>
        <fullName evidence="5">Iron-sulfur cluster co-chaperone HscB C-terminal domain-containing protein</fullName>
    </submittedName>
</protein>
<evidence type="ECO:0000313" key="6">
    <source>
        <dbReference type="Proteomes" id="UP001596161"/>
    </source>
</evidence>
<gene>
    <name evidence="5" type="ORF">ACFPIB_03055</name>
</gene>
<dbReference type="RefSeq" id="WP_378015953.1">
    <property type="nucleotide sequence ID" value="NZ_JBHSKT010000002.1"/>
</dbReference>
<evidence type="ECO:0000259" key="4">
    <source>
        <dbReference type="PROSITE" id="PS50076"/>
    </source>
</evidence>
<dbReference type="InterPro" id="IPR004640">
    <property type="entry name" value="HscB"/>
</dbReference>
<proteinExistence type="inferred from homology"/>
<dbReference type="Pfam" id="PF07743">
    <property type="entry name" value="HSCB_C"/>
    <property type="match status" value="1"/>
</dbReference>
<keyword evidence="6" id="KW-1185">Reference proteome</keyword>
<evidence type="ECO:0000256" key="1">
    <source>
        <dbReference type="ARBA" id="ARBA00010476"/>
    </source>
</evidence>
<dbReference type="InterPro" id="IPR009073">
    <property type="entry name" value="HscB_oligo_C"/>
</dbReference>